<dbReference type="PRINTS" id="PR00410">
    <property type="entry name" value="PHEHYDRXLASE"/>
</dbReference>
<dbReference type="Gene3D" id="3.40.50.80">
    <property type="entry name" value="Nucleotide-binding domain of ferredoxin-NADP reductase (FNR) module"/>
    <property type="match status" value="1"/>
</dbReference>
<dbReference type="RefSeq" id="WP_283441108.1">
    <property type="nucleotide sequence ID" value="NZ_FXUL01000002.1"/>
</dbReference>
<dbReference type="InterPro" id="IPR039261">
    <property type="entry name" value="FNR_nucleotide-bd"/>
</dbReference>
<dbReference type="Proteomes" id="UP001158049">
    <property type="component" value="Unassembled WGS sequence"/>
</dbReference>
<gene>
    <name evidence="6" type="ORF">SAMN06295970_102306</name>
</gene>
<feature type="domain" description="FAD-binding FR-type" evidence="5">
    <location>
        <begin position="9"/>
        <end position="109"/>
    </location>
</feature>
<dbReference type="Gene3D" id="2.40.30.10">
    <property type="entry name" value="Translation factors"/>
    <property type="match status" value="1"/>
</dbReference>
<keyword evidence="7" id="KW-1185">Reference proteome</keyword>
<reference evidence="6 7" key="1">
    <citation type="submission" date="2017-05" db="EMBL/GenBank/DDBJ databases">
        <authorList>
            <person name="Varghese N."/>
            <person name="Submissions S."/>
        </authorList>
    </citation>
    <scope>NUCLEOTIDE SEQUENCE [LARGE SCALE GENOMIC DNA]</scope>
    <source>
        <strain evidence="6 7">DSM 26001</strain>
    </source>
</reference>
<organism evidence="6 7">
    <name type="scientific">Noviherbaspirillum suwonense</name>
    <dbReference type="NCBI Taxonomy" id="1224511"/>
    <lineage>
        <taxon>Bacteria</taxon>
        <taxon>Pseudomonadati</taxon>
        <taxon>Pseudomonadota</taxon>
        <taxon>Betaproteobacteria</taxon>
        <taxon>Burkholderiales</taxon>
        <taxon>Oxalobacteraceae</taxon>
        <taxon>Noviherbaspirillum</taxon>
    </lineage>
</organism>
<evidence type="ECO:0000256" key="4">
    <source>
        <dbReference type="ARBA" id="ARBA00047776"/>
    </source>
</evidence>
<dbReference type="Pfam" id="PF00970">
    <property type="entry name" value="FAD_binding_6"/>
    <property type="match status" value="1"/>
</dbReference>
<evidence type="ECO:0000256" key="1">
    <source>
        <dbReference type="ARBA" id="ARBA00008312"/>
    </source>
</evidence>
<comment type="caution">
    <text evidence="6">The sequence shown here is derived from an EMBL/GenBank/DDBJ whole genome shotgun (WGS) entry which is preliminary data.</text>
</comment>
<dbReference type="SUPFAM" id="SSF63380">
    <property type="entry name" value="Riboflavin synthase domain-like"/>
    <property type="match status" value="1"/>
</dbReference>
<dbReference type="PROSITE" id="PS51384">
    <property type="entry name" value="FAD_FR"/>
    <property type="match status" value="1"/>
</dbReference>
<dbReference type="EC" id="1.18.1.2" evidence="2"/>
<proteinExistence type="inferred from homology"/>
<dbReference type="SUPFAM" id="SSF52343">
    <property type="entry name" value="Ferredoxin reductase-like, C-terminal NADP-linked domain"/>
    <property type="match status" value="1"/>
</dbReference>
<evidence type="ECO:0000256" key="2">
    <source>
        <dbReference type="ARBA" id="ARBA00013223"/>
    </source>
</evidence>
<evidence type="ECO:0000259" key="5">
    <source>
        <dbReference type="PROSITE" id="PS51384"/>
    </source>
</evidence>
<protein>
    <recommendedName>
        <fullName evidence="2">ferredoxin--NADP(+) reductase</fullName>
        <ecNumber evidence="2">1.18.1.2</ecNumber>
    </recommendedName>
</protein>
<dbReference type="PRINTS" id="PR00371">
    <property type="entry name" value="FPNCR"/>
</dbReference>
<keyword evidence="3" id="KW-0547">Nucleotide-binding</keyword>
<evidence type="ECO:0000313" key="6">
    <source>
        <dbReference type="EMBL" id="SMP49730.1"/>
    </source>
</evidence>
<dbReference type="InterPro" id="IPR001433">
    <property type="entry name" value="OxRdtase_FAD/NAD-bd"/>
</dbReference>
<dbReference type="InterPro" id="IPR051930">
    <property type="entry name" value="FNR_type-1"/>
</dbReference>
<dbReference type="InterPro" id="IPR017927">
    <property type="entry name" value="FAD-bd_FR_type"/>
</dbReference>
<dbReference type="PANTHER" id="PTHR47878">
    <property type="entry name" value="OXIDOREDUCTASE FAD/NAD(P)-BINDING DOMAIN PROTEIN"/>
    <property type="match status" value="1"/>
</dbReference>
<dbReference type="EMBL" id="FXUL01000002">
    <property type="protein sequence ID" value="SMP49730.1"/>
    <property type="molecule type" value="Genomic_DNA"/>
</dbReference>
<dbReference type="PANTHER" id="PTHR47878:SF2">
    <property type="entry name" value="OXIDOREDUCTASE FAD_NAD(P)-BINDING DOMAIN PROTEIN"/>
    <property type="match status" value="1"/>
</dbReference>
<name>A0ABY1PW37_9BURK</name>
<sequence length="261" mass="29393">MTTGPLTSDKGTRETITQLHRWTDKLITFRITRPANYEFTPGQYARLGLPDGDSLIWRAYSITSTPGEDTLEFYGIIVEGGQFTSRLDQLQAGDPIWLDRQVFGFMTESRFSDGEDLWMLATGTGVGPFISILRDKPLWQRWRNVVLVHCVRHPDELAYADELAAMVRAETGAAGGPGRLRVLQLVTREAAGDYLHGRITTLLQDGALEKAAGLPLNAERSRVMLCGNPAMIEETRKLLHERGMRPVRRMNPGQFVTENYW</sequence>
<comment type="similarity">
    <text evidence="1">Belongs to the ferredoxin--NADP reductase type 1 family.</text>
</comment>
<dbReference type="InterPro" id="IPR001709">
    <property type="entry name" value="Flavoprot_Pyr_Nucl_cyt_Rdtase"/>
</dbReference>
<dbReference type="InterPro" id="IPR008333">
    <property type="entry name" value="Cbr1-like_FAD-bd_dom"/>
</dbReference>
<dbReference type="InterPro" id="IPR033892">
    <property type="entry name" value="FNR_bac"/>
</dbReference>
<evidence type="ECO:0000256" key="3">
    <source>
        <dbReference type="ARBA" id="ARBA00022741"/>
    </source>
</evidence>
<accession>A0ABY1PW37</accession>
<comment type="catalytic activity">
    <reaction evidence="4">
        <text>2 reduced [2Fe-2S]-[ferredoxin] + NADP(+) + H(+) = 2 oxidized [2Fe-2S]-[ferredoxin] + NADPH</text>
        <dbReference type="Rhea" id="RHEA:20125"/>
        <dbReference type="Rhea" id="RHEA-COMP:10000"/>
        <dbReference type="Rhea" id="RHEA-COMP:10001"/>
        <dbReference type="ChEBI" id="CHEBI:15378"/>
        <dbReference type="ChEBI" id="CHEBI:33737"/>
        <dbReference type="ChEBI" id="CHEBI:33738"/>
        <dbReference type="ChEBI" id="CHEBI:57783"/>
        <dbReference type="ChEBI" id="CHEBI:58349"/>
        <dbReference type="EC" id="1.18.1.2"/>
    </reaction>
</comment>
<dbReference type="InterPro" id="IPR017938">
    <property type="entry name" value="Riboflavin_synthase-like_b-brl"/>
</dbReference>
<evidence type="ECO:0000313" key="7">
    <source>
        <dbReference type="Proteomes" id="UP001158049"/>
    </source>
</evidence>
<dbReference type="Pfam" id="PF00175">
    <property type="entry name" value="NAD_binding_1"/>
    <property type="match status" value="1"/>
</dbReference>
<dbReference type="CDD" id="cd06195">
    <property type="entry name" value="FNR1"/>
    <property type="match status" value="1"/>
</dbReference>